<feature type="transmembrane region" description="Helical" evidence="1">
    <location>
        <begin position="25"/>
        <end position="44"/>
    </location>
</feature>
<comment type="caution">
    <text evidence="2">The sequence shown here is derived from an EMBL/GenBank/DDBJ whole genome shotgun (WGS) entry which is preliminary data.</text>
</comment>
<feature type="transmembrane region" description="Helical" evidence="1">
    <location>
        <begin position="64"/>
        <end position="82"/>
    </location>
</feature>
<dbReference type="EMBL" id="QKWP01000096">
    <property type="protein sequence ID" value="RIB27534.1"/>
    <property type="molecule type" value="Genomic_DNA"/>
</dbReference>
<gene>
    <name evidence="2" type="ORF">C2G38_2061769</name>
</gene>
<keyword evidence="1" id="KW-0812">Transmembrane</keyword>
<evidence type="ECO:0000313" key="3">
    <source>
        <dbReference type="Proteomes" id="UP000266673"/>
    </source>
</evidence>
<reference evidence="2 3" key="1">
    <citation type="submission" date="2018-06" db="EMBL/GenBank/DDBJ databases">
        <title>Comparative genomics reveals the genomic features of Rhizophagus irregularis, R. cerebriforme, R. diaphanum and Gigaspora rosea, and their symbiotic lifestyle signature.</title>
        <authorList>
            <person name="Morin E."/>
            <person name="San Clemente H."/>
            <person name="Chen E.C.H."/>
            <person name="De La Providencia I."/>
            <person name="Hainaut M."/>
            <person name="Kuo A."/>
            <person name="Kohler A."/>
            <person name="Murat C."/>
            <person name="Tang N."/>
            <person name="Roy S."/>
            <person name="Loubradou J."/>
            <person name="Henrissat B."/>
            <person name="Grigoriev I.V."/>
            <person name="Corradi N."/>
            <person name="Roux C."/>
            <person name="Martin F.M."/>
        </authorList>
    </citation>
    <scope>NUCLEOTIDE SEQUENCE [LARGE SCALE GENOMIC DNA]</scope>
    <source>
        <strain evidence="2 3">DAOM 194757</strain>
    </source>
</reference>
<dbReference type="AlphaFoldDB" id="A0A397VYE7"/>
<keyword evidence="1" id="KW-0472">Membrane</keyword>
<dbReference type="Proteomes" id="UP000266673">
    <property type="component" value="Unassembled WGS sequence"/>
</dbReference>
<dbReference type="OrthoDB" id="2387492at2759"/>
<feature type="non-terminal residue" evidence="2">
    <location>
        <position position="1"/>
    </location>
</feature>
<evidence type="ECO:0000256" key="1">
    <source>
        <dbReference type="SAM" id="Phobius"/>
    </source>
</evidence>
<keyword evidence="3" id="KW-1185">Reference proteome</keyword>
<keyword evidence="1" id="KW-1133">Transmembrane helix</keyword>
<name>A0A397VYE7_9GLOM</name>
<organism evidence="2 3">
    <name type="scientific">Gigaspora rosea</name>
    <dbReference type="NCBI Taxonomy" id="44941"/>
    <lineage>
        <taxon>Eukaryota</taxon>
        <taxon>Fungi</taxon>
        <taxon>Fungi incertae sedis</taxon>
        <taxon>Mucoromycota</taxon>
        <taxon>Glomeromycotina</taxon>
        <taxon>Glomeromycetes</taxon>
        <taxon>Diversisporales</taxon>
        <taxon>Gigasporaceae</taxon>
        <taxon>Gigaspora</taxon>
    </lineage>
</organism>
<proteinExistence type="predicted"/>
<protein>
    <submittedName>
        <fullName evidence="2">Uncharacterized protein</fullName>
    </submittedName>
</protein>
<evidence type="ECO:0000313" key="2">
    <source>
        <dbReference type="EMBL" id="RIB27534.1"/>
    </source>
</evidence>
<accession>A0A397VYE7</accession>
<sequence length="96" mass="10629">NAGVLVYRPLATAKIPLNVASSNEVYTLIHTLLTLRVYLTVVVYTLHNILAQSSGGQSSDETTLLHVYFVNLFIELISMYITRICSRIFSTKGAPL</sequence>